<evidence type="ECO:0000259" key="2">
    <source>
        <dbReference type="Pfam" id="PF12010"/>
    </source>
</evidence>
<dbReference type="PROSITE" id="PS51257">
    <property type="entry name" value="PROKAR_LIPOPROTEIN"/>
    <property type="match status" value="1"/>
</dbReference>
<dbReference type="SUPFAM" id="SSF53850">
    <property type="entry name" value="Periplasmic binding protein-like II"/>
    <property type="match status" value="1"/>
</dbReference>
<dbReference type="Proteomes" id="UP000293142">
    <property type="component" value="Unassembled WGS sequence"/>
</dbReference>
<dbReference type="EMBL" id="SIRE01000013">
    <property type="protein sequence ID" value="TBL76571.1"/>
    <property type="molecule type" value="Genomic_DNA"/>
</dbReference>
<dbReference type="RefSeq" id="WP_131015044.1">
    <property type="nucleotide sequence ID" value="NZ_SIRE01000013.1"/>
</dbReference>
<comment type="caution">
    <text evidence="3">The sequence shown here is derived from an EMBL/GenBank/DDBJ whole genome shotgun (WGS) entry which is preliminary data.</text>
</comment>
<dbReference type="PANTHER" id="PTHR43649:SF17">
    <property type="entry name" value="ABC TRANSPORTER SOLUTE BINDING PROTEIN-SUGAR TRANSPORT"/>
    <property type="match status" value="1"/>
</dbReference>
<keyword evidence="1" id="KW-0732">Signal</keyword>
<dbReference type="InterPro" id="IPR022627">
    <property type="entry name" value="DUF3502"/>
</dbReference>
<sequence length="513" mass="55837">MRKLFKLAAGALVLSLAVTGCGSPAPDNSTSGKTDSNAAAGKPYKLKLVYRAAPQKDTQAVQEAVNKYLEPKINATVEIQQIDLGQWNDKTNLMIASREPVDVIFTAQAIGYATNVGKGAFLALNDDNLTVNGKKIGNLLQQYGKGITDSLDPLFLKGSQIDGKNFGVPTNKELASQGGYVFRKDLAEKLGILDQVKNIKSNDDLEALLKIVKEKMPDITPLYLANGITAPRTAEDWDYMGDRKVPGVIRKTGKETKVLSQYDTPEYVKEVTLARKLMLAGVINKDAATTTVDVLSALKSGKVFMIPALLKPGKADELAIAYNMQGMLEQVAVTKKTLSTSETTGAILAISSTSGDPVKAMQFINLLHTDKTLNNLINFGSEGVHYTKVSDNVIKSTDKTSDYNTGTAWELGNQFLNYVWSTEDPNKWDKFKQFNTDVTQSPALGFTFDVSPVSTEVAAIANLSKQYDTSIETGSVDPEKILPEYKEKLKAAGLDKLIAEKQKQLDAYLAKQK</sequence>
<protein>
    <submittedName>
        <fullName evidence="3">DUF3502 domain-containing protein</fullName>
    </submittedName>
</protein>
<evidence type="ECO:0000256" key="1">
    <source>
        <dbReference type="SAM" id="SignalP"/>
    </source>
</evidence>
<feature type="signal peptide" evidence="1">
    <location>
        <begin position="1"/>
        <end position="22"/>
    </location>
</feature>
<dbReference type="AlphaFoldDB" id="A0A4Q9DQZ4"/>
<dbReference type="PANTHER" id="PTHR43649">
    <property type="entry name" value="ARABINOSE-BINDING PROTEIN-RELATED"/>
    <property type="match status" value="1"/>
</dbReference>
<feature type="domain" description="DUF3502" evidence="2">
    <location>
        <begin position="442"/>
        <end position="510"/>
    </location>
</feature>
<gene>
    <name evidence="3" type="ORF">EYB31_19270</name>
</gene>
<keyword evidence="4" id="KW-1185">Reference proteome</keyword>
<dbReference type="Pfam" id="PF12010">
    <property type="entry name" value="DUF3502"/>
    <property type="match status" value="1"/>
</dbReference>
<evidence type="ECO:0000313" key="3">
    <source>
        <dbReference type="EMBL" id="TBL76571.1"/>
    </source>
</evidence>
<feature type="chain" id="PRO_5039057605" evidence="1">
    <location>
        <begin position="23"/>
        <end position="513"/>
    </location>
</feature>
<dbReference type="InterPro" id="IPR050490">
    <property type="entry name" value="Bact_solute-bd_prot1"/>
</dbReference>
<reference evidence="3 4" key="1">
    <citation type="submission" date="2019-02" db="EMBL/GenBank/DDBJ databases">
        <title>Paenibacillus sp. nov., isolated from surface-sterilized tissue of Thalictrum simplex L.</title>
        <authorList>
            <person name="Tuo L."/>
        </authorList>
    </citation>
    <scope>NUCLEOTIDE SEQUENCE [LARGE SCALE GENOMIC DNA]</scope>
    <source>
        <strain evidence="3 4">N2SHLJ1</strain>
    </source>
</reference>
<accession>A0A4Q9DQZ4</accession>
<proteinExistence type="predicted"/>
<name>A0A4Q9DQZ4_9BACL</name>
<dbReference type="OrthoDB" id="7936627at2"/>
<dbReference type="Gene3D" id="3.40.190.10">
    <property type="entry name" value="Periplasmic binding protein-like II"/>
    <property type="match status" value="2"/>
</dbReference>
<organism evidence="3 4">
    <name type="scientific">Paenibacillus thalictri</name>
    <dbReference type="NCBI Taxonomy" id="2527873"/>
    <lineage>
        <taxon>Bacteria</taxon>
        <taxon>Bacillati</taxon>
        <taxon>Bacillota</taxon>
        <taxon>Bacilli</taxon>
        <taxon>Bacillales</taxon>
        <taxon>Paenibacillaceae</taxon>
        <taxon>Paenibacillus</taxon>
    </lineage>
</organism>
<evidence type="ECO:0000313" key="4">
    <source>
        <dbReference type="Proteomes" id="UP000293142"/>
    </source>
</evidence>